<proteinExistence type="predicted"/>
<name>A0A1F6AHS2_9BACT</name>
<dbReference type="Pfam" id="PF17991">
    <property type="entry name" value="Thioredoxin_10"/>
    <property type="match status" value="1"/>
</dbReference>
<dbReference type="Gene3D" id="3.40.30.10">
    <property type="entry name" value="Glutaredoxin"/>
    <property type="match status" value="1"/>
</dbReference>
<dbReference type="STRING" id="1798392.A3A79_03750"/>
<dbReference type="Gene3D" id="2.60.120.260">
    <property type="entry name" value="Galactose-binding domain-like"/>
    <property type="match status" value="1"/>
</dbReference>
<dbReference type="InterPro" id="IPR036249">
    <property type="entry name" value="Thioredoxin-like_sf"/>
</dbReference>
<dbReference type="InterPro" id="IPR013740">
    <property type="entry name" value="Redoxin"/>
</dbReference>
<dbReference type="PANTHER" id="PTHR42852">
    <property type="entry name" value="THIOL:DISULFIDE INTERCHANGE PROTEIN DSBE"/>
    <property type="match status" value="1"/>
</dbReference>
<sequence>MSLLILFAFLGGIVTILSPCILPILPIVLSGGIAGGKQRPLGIILGFIVSFTFFTLFLNAIVRLTGISSDALRLVAVFVITFFGISMVLGKEIFKISFMPKTTNGFLLGMSLGLVWTPCVGPILAAIIALAATSTVGLDAVLITLSYSAGTSLPMLIILYGGRKFIKTSPNIQKIFGVLMILTAVAIYFSWDRQFQTYILTKFPNYGVGLTKLEDNDLVRKQLVKMKDPPNLGKAPEPVVGGQWFNGNPTTIASLRGKVVLLDFWTYTCINCIRTLPYLKNWHTKYKDKGLVIIGVHTPEFEFEKNPNNVAKAIKDFGLEYLVMQDNDYATWTAFSNRYWPAKYLIDKEGNIRYTHFGEGEYDQTEKKIQELLLLDMPIDNPTYEIQSRTPETYLGAARGDYSRISTSGTWTKSPEFAMPGVGATLTFRFNAAKVFLVMRGNGKVNIYLDDEFVKEVSVDSDRLYELINLPQPGDHILKLEFPDDNVELYAFTFG</sequence>
<feature type="transmembrane region" description="Helical" evidence="1">
    <location>
        <begin position="138"/>
        <end position="160"/>
    </location>
</feature>
<dbReference type="GO" id="GO:0016491">
    <property type="term" value="F:oxidoreductase activity"/>
    <property type="evidence" value="ECO:0007669"/>
    <property type="project" value="InterPro"/>
</dbReference>
<dbReference type="InterPro" id="IPR041017">
    <property type="entry name" value="Thioredoxin_10"/>
</dbReference>
<accession>A0A1F6AHS2</accession>
<feature type="transmembrane region" description="Helical" evidence="1">
    <location>
        <begin position="74"/>
        <end position="94"/>
    </location>
</feature>
<comment type="caution">
    <text evidence="3">The sequence shown here is derived from an EMBL/GenBank/DDBJ whole genome shotgun (WGS) entry which is preliminary data.</text>
</comment>
<dbReference type="EMBL" id="MFJV01000001">
    <property type="protein sequence ID" value="OGG24274.1"/>
    <property type="molecule type" value="Genomic_DNA"/>
</dbReference>
<dbReference type="AlphaFoldDB" id="A0A1F6AHS2"/>
<feature type="transmembrane region" description="Helical" evidence="1">
    <location>
        <begin position="106"/>
        <end position="132"/>
    </location>
</feature>
<dbReference type="SUPFAM" id="SSF52833">
    <property type="entry name" value="Thioredoxin-like"/>
    <property type="match status" value="1"/>
</dbReference>
<keyword evidence="1" id="KW-0472">Membrane</keyword>
<keyword evidence="1" id="KW-0812">Transmembrane</keyword>
<dbReference type="InterPro" id="IPR013766">
    <property type="entry name" value="Thioredoxin_domain"/>
</dbReference>
<feature type="transmembrane region" description="Helical" evidence="1">
    <location>
        <begin position="41"/>
        <end position="62"/>
    </location>
</feature>
<evidence type="ECO:0000313" key="3">
    <source>
        <dbReference type="EMBL" id="OGG24274.1"/>
    </source>
</evidence>
<evidence type="ECO:0000259" key="2">
    <source>
        <dbReference type="PROSITE" id="PS51352"/>
    </source>
</evidence>
<keyword evidence="1" id="KW-1133">Transmembrane helix</keyword>
<dbReference type="InterPro" id="IPR050553">
    <property type="entry name" value="Thioredoxin_ResA/DsbE_sf"/>
</dbReference>
<feature type="transmembrane region" description="Helical" evidence="1">
    <location>
        <begin position="172"/>
        <end position="191"/>
    </location>
</feature>
<gene>
    <name evidence="3" type="ORF">A3A79_03750</name>
</gene>
<feature type="domain" description="Thioredoxin" evidence="2">
    <location>
        <begin position="229"/>
        <end position="374"/>
    </location>
</feature>
<dbReference type="Proteomes" id="UP000178759">
    <property type="component" value="Unassembled WGS sequence"/>
</dbReference>
<dbReference type="Pfam" id="PF08534">
    <property type="entry name" value="Redoxin"/>
    <property type="match status" value="1"/>
</dbReference>
<dbReference type="PANTHER" id="PTHR42852:SF13">
    <property type="entry name" value="PROTEIN DIPZ"/>
    <property type="match status" value="1"/>
</dbReference>
<evidence type="ECO:0000256" key="1">
    <source>
        <dbReference type="SAM" id="Phobius"/>
    </source>
</evidence>
<feature type="transmembrane region" description="Helical" evidence="1">
    <location>
        <begin position="6"/>
        <end position="29"/>
    </location>
</feature>
<evidence type="ECO:0000313" key="4">
    <source>
        <dbReference type="Proteomes" id="UP000178759"/>
    </source>
</evidence>
<reference evidence="3 4" key="1">
    <citation type="journal article" date="2016" name="Nat. Commun.">
        <title>Thousands of microbial genomes shed light on interconnected biogeochemical processes in an aquifer system.</title>
        <authorList>
            <person name="Anantharaman K."/>
            <person name="Brown C.T."/>
            <person name="Hug L.A."/>
            <person name="Sharon I."/>
            <person name="Castelle C.J."/>
            <person name="Probst A.J."/>
            <person name="Thomas B.C."/>
            <person name="Singh A."/>
            <person name="Wilkins M.J."/>
            <person name="Karaoz U."/>
            <person name="Brodie E.L."/>
            <person name="Williams K.H."/>
            <person name="Hubbard S.S."/>
            <person name="Banfield J.F."/>
        </authorList>
    </citation>
    <scope>NUCLEOTIDE SEQUENCE [LARGE SCALE GENOMIC DNA]</scope>
</reference>
<dbReference type="PROSITE" id="PS51352">
    <property type="entry name" value="THIOREDOXIN_2"/>
    <property type="match status" value="1"/>
</dbReference>
<dbReference type="CDD" id="cd03012">
    <property type="entry name" value="TlpA_like_DipZ_like"/>
    <property type="match status" value="1"/>
</dbReference>
<organism evidence="3 4">
    <name type="scientific">Candidatus Gottesmanbacteria bacterium RIFCSPLOWO2_01_FULL_43_11b</name>
    <dbReference type="NCBI Taxonomy" id="1798392"/>
    <lineage>
        <taxon>Bacteria</taxon>
        <taxon>Candidatus Gottesmaniibacteriota</taxon>
    </lineage>
</organism>
<protein>
    <recommendedName>
        <fullName evidence="2">Thioredoxin domain-containing protein</fullName>
    </recommendedName>
</protein>